<evidence type="ECO:0000313" key="1">
    <source>
        <dbReference type="EMBL" id="CAB3991897.1"/>
    </source>
</evidence>
<dbReference type="AlphaFoldDB" id="A0A6S7H598"/>
<name>A0A6S7H598_PARCT</name>
<accession>A0A6S7H598</accession>
<evidence type="ECO:0000313" key="2">
    <source>
        <dbReference type="Proteomes" id="UP001152795"/>
    </source>
</evidence>
<proteinExistence type="predicted"/>
<gene>
    <name evidence="1" type="ORF">PACLA_8A017075</name>
</gene>
<organism evidence="1 2">
    <name type="scientific">Paramuricea clavata</name>
    <name type="common">Red gorgonian</name>
    <name type="synonym">Violescent sea-whip</name>
    <dbReference type="NCBI Taxonomy" id="317549"/>
    <lineage>
        <taxon>Eukaryota</taxon>
        <taxon>Metazoa</taxon>
        <taxon>Cnidaria</taxon>
        <taxon>Anthozoa</taxon>
        <taxon>Octocorallia</taxon>
        <taxon>Malacalcyonacea</taxon>
        <taxon>Plexauridae</taxon>
        <taxon>Paramuricea</taxon>
    </lineage>
</organism>
<dbReference type="Proteomes" id="UP001152795">
    <property type="component" value="Unassembled WGS sequence"/>
</dbReference>
<comment type="caution">
    <text evidence="1">The sequence shown here is derived from an EMBL/GenBank/DDBJ whole genome shotgun (WGS) entry which is preliminary data.</text>
</comment>
<keyword evidence="2" id="KW-1185">Reference proteome</keyword>
<reference evidence="1" key="1">
    <citation type="submission" date="2020-04" db="EMBL/GenBank/DDBJ databases">
        <authorList>
            <person name="Alioto T."/>
            <person name="Alioto T."/>
            <person name="Gomez Garrido J."/>
        </authorList>
    </citation>
    <scope>NUCLEOTIDE SEQUENCE</scope>
    <source>
        <strain evidence="1">A484AB</strain>
    </source>
</reference>
<dbReference type="OrthoDB" id="10466170at2759"/>
<dbReference type="EMBL" id="CACRXK020001938">
    <property type="protein sequence ID" value="CAB3991897.1"/>
    <property type="molecule type" value="Genomic_DNA"/>
</dbReference>
<protein>
    <submittedName>
        <fullName evidence="1">Uncharacterized protein</fullName>
    </submittedName>
</protein>
<sequence length="384" mass="44471">MMSISSDGTVFNIDERCMYFTDGRPLEPLCWEEQLNSNQVKLLKQRKPTMANDCYKEIDSKPVVFYQKNSVEKMLKKQKIRFHLTSCHLPKLQSMERTTKSTNYNFSGNLSSGKHCKQLKNNGNKKSPLLNDRLELKGSGMENSHHMNEFLNGNGNLSEHCDINFHKEMFGNEQFLQDRDIRVHSHYSHSSMDLSPESNRPTSNKTLFIHKQYVDIPVSLPNPALTDESCSIVSEARDLNSEIISLELITEKFNKTSDEEKNAPNEIKCSPDNIDKSERKLVLPVEIPCNDLRKERFTKRESNTGPEFTPSESREDRLPSRLTYTPSTTPLFLSEEIYELPKGVSPSKALLELRQTFCENIRKETEQLEFDLQQLYLKKQLHQR</sequence>